<evidence type="ECO:0000256" key="5">
    <source>
        <dbReference type="RuleBase" id="RU000304"/>
    </source>
</evidence>
<dbReference type="EMBL" id="MUJZ01062363">
    <property type="protein sequence ID" value="OTF71150.1"/>
    <property type="molecule type" value="Genomic_DNA"/>
</dbReference>
<dbReference type="EC" id="2.7.11.1" evidence="1"/>
<dbReference type="InterPro" id="IPR011009">
    <property type="entry name" value="Kinase-like_dom_sf"/>
</dbReference>
<keyword evidence="5" id="KW-0723">Serine/threonine-protein kinase</keyword>
<gene>
    <name evidence="7" type="ORF">BLA29_003715</name>
</gene>
<dbReference type="Proteomes" id="UP000194236">
    <property type="component" value="Unassembled WGS sequence"/>
</dbReference>
<feature type="domain" description="Protein kinase" evidence="6">
    <location>
        <begin position="34"/>
        <end position="310"/>
    </location>
</feature>
<keyword evidence="8" id="KW-1185">Reference proteome</keyword>
<keyword evidence="7" id="KW-0418">Kinase</keyword>
<dbReference type="PANTHER" id="PTHR11909">
    <property type="entry name" value="CASEIN KINASE-RELATED"/>
    <property type="match status" value="1"/>
</dbReference>
<dbReference type="PROSITE" id="PS50011">
    <property type="entry name" value="PROTEIN_KINASE_DOM"/>
    <property type="match status" value="1"/>
</dbReference>
<comment type="caution">
    <text evidence="7">The sequence shown here is derived from an EMBL/GenBank/DDBJ whole genome shotgun (WGS) entry which is preliminary data.</text>
</comment>
<dbReference type="Pfam" id="PF00069">
    <property type="entry name" value="Pkinase"/>
    <property type="match status" value="1"/>
</dbReference>
<dbReference type="InterPro" id="IPR017441">
    <property type="entry name" value="Protein_kinase_ATP_BS"/>
</dbReference>
<evidence type="ECO:0000256" key="1">
    <source>
        <dbReference type="ARBA" id="ARBA00012513"/>
    </source>
</evidence>
<dbReference type="Gene3D" id="1.10.510.10">
    <property type="entry name" value="Transferase(Phosphotransferase) domain 1"/>
    <property type="match status" value="1"/>
</dbReference>
<dbReference type="InterPro" id="IPR008271">
    <property type="entry name" value="Ser/Thr_kinase_AS"/>
</dbReference>
<keyword evidence="2 4" id="KW-0547">Nucleotide-binding</keyword>
<dbReference type="SUPFAM" id="SSF56112">
    <property type="entry name" value="Protein kinase-like (PK-like)"/>
    <property type="match status" value="1"/>
</dbReference>
<dbReference type="AlphaFoldDB" id="A0A1Y3ARQ5"/>
<dbReference type="SMART" id="SM00220">
    <property type="entry name" value="S_TKc"/>
    <property type="match status" value="1"/>
</dbReference>
<proteinExistence type="inferred from homology"/>
<keyword evidence="3 4" id="KW-0067">ATP-binding</keyword>
<comment type="similarity">
    <text evidence="5">Belongs to the protein kinase superfamily.</text>
</comment>
<dbReference type="InterPro" id="IPR050235">
    <property type="entry name" value="CK1_Ser-Thr_kinase"/>
</dbReference>
<evidence type="ECO:0000256" key="3">
    <source>
        <dbReference type="ARBA" id="ARBA00022840"/>
    </source>
</evidence>
<name>A0A1Y3ARQ5_EURMA</name>
<protein>
    <recommendedName>
        <fullName evidence="1">non-specific serine/threonine protein kinase</fullName>
        <ecNumber evidence="1">2.7.11.1</ecNumber>
    </recommendedName>
</protein>
<dbReference type="PROSITE" id="PS00107">
    <property type="entry name" value="PROTEIN_KINASE_ATP"/>
    <property type="match status" value="1"/>
</dbReference>
<evidence type="ECO:0000256" key="4">
    <source>
        <dbReference type="PROSITE-ProRule" id="PRU10141"/>
    </source>
</evidence>
<dbReference type="InterPro" id="IPR000719">
    <property type="entry name" value="Prot_kinase_dom"/>
</dbReference>
<sequence length="325" mass="37545">MSMSYDSNSWFEDDYGDAKIGQDIEPATKIGYNFKTIEKLGSGSFGQIFLGQCLDGSDTKVAIKFEPSKDRGAQLSNEMKIYKILHGKNDQIVGFPKVYWFGQWLKYNVLVIELLGKNLEEVFQACGQNFTIKTILYLALQLLNRFEFIHSKNIAYRDVKPENFLLGYPGSANRDIVHVVDFGLSKEFIDANTGQHIPFREGKNLTGTARYMSINAHFGIEQSRRDDLESLGHLFMYFLRKGKLPWSGLKASTLKERYRKIGQIKQATPPEHLCEGYPLEFANFLTYTRCLRFDQQPDYDEWKKNFGNLFQKYNDGAKYDWEGQK</sequence>
<evidence type="ECO:0000313" key="7">
    <source>
        <dbReference type="EMBL" id="OTF71150.1"/>
    </source>
</evidence>
<dbReference type="PROSITE" id="PS00108">
    <property type="entry name" value="PROTEIN_KINASE_ST"/>
    <property type="match status" value="1"/>
</dbReference>
<organism evidence="7 8">
    <name type="scientific">Euroglyphus maynei</name>
    <name type="common">Mayne's house dust mite</name>
    <dbReference type="NCBI Taxonomy" id="6958"/>
    <lineage>
        <taxon>Eukaryota</taxon>
        <taxon>Metazoa</taxon>
        <taxon>Ecdysozoa</taxon>
        <taxon>Arthropoda</taxon>
        <taxon>Chelicerata</taxon>
        <taxon>Arachnida</taxon>
        <taxon>Acari</taxon>
        <taxon>Acariformes</taxon>
        <taxon>Sarcoptiformes</taxon>
        <taxon>Astigmata</taxon>
        <taxon>Psoroptidia</taxon>
        <taxon>Analgoidea</taxon>
        <taxon>Pyroglyphidae</taxon>
        <taxon>Pyroglyphinae</taxon>
        <taxon>Euroglyphus</taxon>
    </lineage>
</organism>
<evidence type="ECO:0000259" key="6">
    <source>
        <dbReference type="PROSITE" id="PS50011"/>
    </source>
</evidence>
<evidence type="ECO:0000313" key="8">
    <source>
        <dbReference type="Proteomes" id="UP000194236"/>
    </source>
</evidence>
<keyword evidence="7" id="KW-0808">Transferase</keyword>
<dbReference type="GO" id="GO:0005524">
    <property type="term" value="F:ATP binding"/>
    <property type="evidence" value="ECO:0007669"/>
    <property type="project" value="UniProtKB-UniRule"/>
</dbReference>
<dbReference type="GO" id="GO:0004674">
    <property type="term" value="F:protein serine/threonine kinase activity"/>
    <property type="evidence" value="ECO:0007669"/>
    <property type="project" value="UniProtKB-KW"/>
</dbReference>
<dbReference type="CDD" id="cd14016">
    <property type="entry name" value="STKc_CK1"/>
    <property type="match status" value="1"/>
</dbReference>
<reference evidence="7 8" key="1">
    <citation type="submission" date="2017-03" db="EMBL/GenBank/DDBJ databases">
        <title>Genome Survey of Euroglyphus maynei.</title>
        <authorList>
            <person name="Arlian L.G."/>
            <person name="Morgan M.S."/>
            <person name="Rider S.D."/>
        </authorList>
    </citation>
    <scope>NUCLEOTIDE SEQUENCE [LARGE SCALE GENOMIC DNA]</scope>
    <source>
        <strain evidence="7">Arlian Lab</strain>
        <tissue evidence="7">Whole body</tissue>
    </source>
</reference>
<feature type="binding site" evidence="4">
    <location>
        <position position="64"/>
    </location>
    <ligand>
        <name>ATP</name>
        <dbReference type="ChEBI" id="CHEBI:30616"/>
    </ligand>
</feature>
<dbReference type="FunFam" id="1.10.510.10:FF:001123">
    <property type="entry name" value="CK1/CK1/CK1-D protein kinase"/>
    <property type="match status" value="1"/>
</dbReference>
<accession>A0A1Y3ARQ5</accession>
<evidence type="ECO:0000256" key="2">
    <source>
        <dbReference type="ARBA" id="ARBA00022741"/>
    </source>
</evidence>
<dbReference type="OrthoDB" id="5800476at2759"/>